<name>A0A1I5IBL4_9HYPH</name>
<keyword evidence="3" id="KW-1185">Reference proteome</keyword>
<dbReference type="SUPFAM" id="SSF50475">
    <property type="entry name" value="FMN-binding split barrel"/>
    <property type="match status" value="1"/>
</dbReference>
<proteinExistence type="predicted"/>
<dbReference type="Pfam" id="PF01243">
    <property type="entry name" value="PNPOx_N"/>
    <property type="match status" value="1"/>
</dbReference>
<accession>A0A1I5IBL4</accession>
<dbReference type="PANTHER" id="PTHR42815:SF2">
    <property type="entry name" value="FAD-BINDING, PUTATIVE (AFU_ORTHOLOGUE AFUA_6G07600)-RELATED"/>
    <property type="match status" value="1"/>
</dbReference>
<reference evidence="2 3" key="1">
    <citation type="submission" date="2016-10" db="EMBL/GenBank/DDBJ databases">
        <authorList>
            <person name="de Groot N.N."/>
        </authorList>
    </citation>
    <scope>NUCLEOTIDE SEQUENCE [LARGE SCALE GENOMIC DNA]</scope>
    <source>
        <strain evidence="2 3">CGMCC 1.9157</strain>
    </source>
</reference>
<dbReference type="Gene3D" id="2.30.110.10">
    <property type="entry name" value="Electron Transport, Fmn-binding Protein, Chain A"/>
    <property type="match status" value="1"/>
</dbReference>
<sequence length="216" mass="24729">MIIHPLLRWGCKMIPHGFTPSDVAFSCAVKATQEAKGSRELYARMEQKRPWSERVTPELERFISQQTSFFLGTANAQGQPYIQHRGGPAGFLQVLTDTRLAFADLAGNRQYITLGNLSENQQAYLFLIDYQEARRIKLWGTARVVEDDEALLDQLKMAESKGRPERVILFDLIAWDVNCPQHIPRKMDTDKVSELLAERDVRIADLEARLARRDAR</sequence>
<evidence type="ECO:0000313" key="2">
    <source>
        <dbReference type="EMBL" id="SFO57620.1"/>
    </source>
</evidence>
<dbReference type="InterPro" id="IPR011576">
    <property type="entry name" value="Pyridox_Oxase_N"/>
</dbReference>
<feature type="domain" description="Pyridoxamine 5'-phosphate oxidase N-terminal" evidence="1">
    <location>
        <begin position="56"/>
        <end position="163"/>
    </location>
</feature>
<dbReference type="PANTHER" id="PTHR42815">
    <property type="entry name" value="FAD-BINDING, PUTATIVE (AFU_ORTHOLOGUE AFUA_6G07600)-RELATED"/>
    <property type="match status" value="1"/>
</dbReference>
<organism evidence="2 3">
    <name type="scientific">Cohaesibacter marisflavi</name>
    <dbReference type="NCBI Taxonomy" id="655353"/>
    <lineage>
        <taxon>Bacteria</taxon>
        <taxon>Pseudomonadati</taxon>
        <taxon>Pseudomonadota</taxon>
        <taxon>Alphaproteobacteria</taxon>
        <taxon>Hyphomicrobiales</taxon>
        <taxon>Cohaesibacteraceae</taxon>
    </lineage>
</organism>
<gene>
    <name evidence="2" type="ORF">SAMN04488056_108156</name>
</gene>
<dbReference type="STRING" id="655353.SAMN04488056_108156"/>
<protein>
    <recommendedName>
        <fullName evidence="1">Pyridoxamine 5'-phosphate oxidase N-terminal domain-containing protein</fullName>
    </recommendedName>
</protein>
<dbReference type="AlphaFoldDB" id="A0A1I5IBL4"/>
<dbReference type="InterPro" id="IPR012349">
    <property type="entry name" value="Split_barrel_FMN-bd"/>
</dbReference>
<evidence type="ECO:0000313" key="3">
    <source>
        <dbReference type="Proteomes" id="UP000199236"/>
    </source>
</evidence>
<evidence type="ECO:0000259" key="1">
    <source>
        <dbReference type="Pfam" id="PF01243"/>
    </source>
</evidence>
<dbReference type="EMBL" id="FOVR01000008">
    <property type="protein sequence ID" value="SFO57620.1"/>
    <property type="molecule type" value="Genomic_DNA"/>
</dbReference>
<dbReference type="Proteomes" id="UP000199236">
    <property type="component" value="Unassembled WGS sequence"/>
</dbReference>